<dbReference type="EMBL" id="CP012040">
    <property type="protein sequence ID" value="AKP51606.1"/>
    <property type="molecule type" value="Genomic_DNA"/>
</dbReference>
<proteinExistence type="predicted"/>
<dbReference type="CDD" id="cd12105">
    <property type="entry name" value="HmuY"/>
    <property type="match status" value="1"/>
</dbReference>
<dbReference type="AlphaFoldDB" id="A0A0H4PAZ4"/>
<evidence type="ECO:0008006" key="3">
    <source>
        <dbReference type="Google" id="ProtNLM"/>
    </source>
</evidence>
<dbReference type="InterPro" id="IPR025921">
    <property type="entry name" value="HmuY"/>
</dbReference>
<dbReference type="PATRIC" id="fig|320787.5.peg.2403"/>
<evidence type="ECO:0000313" key="2">
    <source>
        <dbReference type="Proteomes" id="UP000036520"/>
    </source>
</evidence>
<organism evidence="1 2">
    <name type="scientific">Cyclobacterium amurskyense</name>
    <dbReference type="NCBI Taxonomy" id="320787"/>
    <lineage>
        <taxon>Bacteria</taxon>
        <taxon>Pseudomonadati</taxon>
        <taxon>Bacteroidota</taxon>
        <taxon>Cytophagia</taxon>
        <taxon>Cytophagales</taxon>
        <taxon>Cyclobacteriaceae</taxon>
        <taxon>Cyclobacterium</taxon>
    </lineage>
</organism>
<dbReference type="STRING" id="320787.CA2015_2185"/>
<name>A0A0H4PAZ4_9BACT</name>
<dbReference type="Proteomes" id="UP000036520">
    <property type="component" value="Chromosome"/>
</dbReference>
<reference evidence="1 2" key="1">
    <citation type="submission" date="2015-07" db="EMBL/GenBank/DDBJ databases">
        <authorList>
            <person name="Kim K.M."/>
        </authorList>
    </citation>
    <scope>NUCLEOTIDE SEQUENCE [LARGE SCALE GENOMIC DNA]</scope>
    <source>
        <strain evidence="1 2">KCTC 12363</strain>
    </source>
</reference>
<protein>
    <recommendedName>
        <fullName evidence="3">HmuY protein</fullName>
    </recommendedName>
</protein>
<dbReference type="KEGG" id="camu:CA2015_2185"/>
<accession>A0A0H4PAZ4</accession>
<gene>
    <name evidence="1" type="ORF">CA2015_2185</name>
</gene>
<evidence type="ECO:0000313" key="1">
    <source>
        <dbReference type="EMBL" id="AKP51606.1"/>
    </source>
</evidence>
<dbReference type="Pfam" id="PF14064">
    <property type="entry name" value="HmuY"/>
    <property type="match status" value="1"/>
</dbReference>
<keyword evidence="2" id="KW-1185">Reference proteome</keyword>
<sequence>MLLSLFLSLFVFMACDPADEDEPQLPLVAEMVVDLSAPNDVIDRGTGQVVEEKPFQYYSLSENKLLSENESWDLAFKGTTIRTNAAKNVRATLVDGVFQEIKEVPETATFTLDTEAELAIPTGSGNGWYSYNPSTHAIKPIPGKVILLQTASGNYAKVEILSYYKGSPSDEELDPLTDEGATYTFQFVLQPNGTTKFE</sequence>